<accession>A0A8H4A3U1</accession>
<dbReference type="Proteomes" id="UP000439903">
    <property type="component" value="Unassembled WGS sequence"/>
</dbReference>
<evidence type="ECO:0000313" key="2">
    <source>
        <dbReference type="EMBL" id="KAF0399864.1"/>
    </source>
</evidence>
<sequence>MKATKQQKKKISRKQYREDSLSKQSFKIFLGQQQVNFNINIDPKRNIEVLEEIRNMLHMAIQQKQAIQREQRTKKAKKVHSETTDLVSRYQEQNLKNGQSGSTNTICTMTLVEELTTTRYRQQQT</sequence>
<organism evidence="2 3">
    <name type="scientific">Gigaspora margarita</name>
    <dbReference type="NCBI Taxonomy" id="4874"/>
    <lineage>
        <taxon>Eukaryota</taxon>
        <taxon>Fungi</taxon>
        <taxon>Fungi incertae sedis</taxon>
        <taxon>Mucoromycota</taxon>
        <taxon>Glomeromycotina</taxon>
        <taxon>Glomeromycetes</taxon>
        <taxon>Diversisporales</taxon>
        <taxon>Gigasporaceae</taxon>
        <taxon>Gigaspora</taxon>
    </lineage>
</organism>
<reference evidence="2 3" key="1">
    <citation type="journal article" date="2019" name="Environ. Microbiol.">
        <title>At the nexus of three kingdoms: the genome of the mycorrhizal fungus Gigaspora margarita provides insights into plant, endobacterial and fungal interactions.</title>
        <authorList>
            <person name="Venice F."/>
            <person name="Ghignone S."/>
            <person name="Salvioli di Fossalunga A."/>
            <person name="Amselem J."/>
            <person name="Novero M."/>
            <person name="Xianan X."/>
            <person name="Sedzielewska Toro K."/>
            <person name="Morin E."/>
            <person name="Lipzen A."/>
            <person name="Grigoriev I.V."/>
            <person name="Henrissat B."/>
            <person name="Martin F.M."/>
            <person name="Bonfante P."/>
        </authorList>
    </citation>
    <scope>NUCLEOTIDE SEQUENCE [LARGE SCALE GENOMIC DNA]</scope>
    <source>
        <strain evidence="2 3">BEG34</strain>
    </source>
</reference>
<protein>
    <submittedName>
        <fullName evidence="2">Uncharacterized protein</fullName>
    </submittedName>
</protein>
<comment type="caution">
    <text evidence="2">The sequence shown here is derived from an EMBL/GenBank/DDBJ whole genome shotgun (WGS) entry which is preliminary data.</text>
</comment>
<gene>
    <name evidence="2" type="ORF">F8M41_009653</name>
</gene>
<dbReference type="AlphaFoldDB" id="A0A8H4A3U1"/>
<evidence type="ECO:0000313" key="3">
    <source>
        <dbReference type="Proteomes" id="UP000439903"/>
    </source>
</evidence>
<name>A0A8H4A3U1_GIGMA</name>
<proteinExistence type="predicted"/>
<feature type="compositionally biased region" description="Basic residues" evidence="1">
    <location>
        <begin position="1"/>
        <end position="14"/>
    </location>
</feature>
<evidence type="ECO:0000256" key="1">
    <source>
        <dbReference type="SAM" id="MobiDB-lite"/>
    </source>
</evidence>
<dbReference type="EMBL" id="WTPW01002052">
    <property type="protein sequence ID" value="KAF0399864.1"/>
    <property type="molecule type" value="Genomic_DNA"/>
</dbReference>
<feature type="region of interest" description="Disordered" evidence="1">
    <location>
        <begin position="1"/>
        <end position="20"/>
    </location>
</feature>
<keyword evidence="3" id="KW-1185">Reference proteome</keyword>